<dbReference type="EMBL" id="BLAL01000250">
    <property type="protein sequence ID" value="GES96302.1"/>
    <property type="molecule type" value="Genomic_DNA"/>
</dbReference>
<dbReference type="AlphaFoldDB" id="A0A8H3M077"/>
<dbReference type="Proteomes" id="UP000615446">
    <property type="component" value="Unassembled WGS sequence"/>
</dbReference>
<proteinExistence type="predicted"/>
<organism evidence="1 2">
    <name type="scientific">Rhizophagus clarus</name>
    <dbReference type="NCBI Taxonomy" id="94130"/>
    <lineage>
        <taxon>Eukaryota</taxon>
        <taxon>Fungi</taxon>
        <taxon>Fungi incertae sedis</taxon>
        <taxon>Mucoromycota</taxon>
        <taxon>Glomeromycotina</taxon>
        <taxon>Glomeromycetes</taxon>
        <taxon>Glomerales</taxon>
        <taxon>Glomeraceae</taxon>
        <taxon>Rhizophagus</taxon>
    </lineage>
</organism>
<comment type="caution">
    <text evidence="1">The sequence shown here is derived from an EMBL/GenBank/DDBJ whole genome shotgun (WGS) entry which is preliminary data.</text>
</comment>
<name>A0A8H3M077_9GLOM</name>
<evidence type="ECO:0000313" key="1">
    <source>
        <dbReference type="EMBL" id="GES96302.1"/>
    </source>
</evidence>
<sequence>MYTRDDDGWNLVMRTKKKKRSNEPIMAEIIKTFHQTRKGYVQPKEVVSVIKELRDETQPPTGLKITFGREDSKS</sequence>
<reference evidence="1" key="1">
    <citation type="submission" date="2019-10" db="EMBL/GenBank/DDBJ databases">
        <title>Conservation and host-specific expression of non-tandemly repeated heterogenous ribosome RNA gene in arbuscular mycorrhizal fungi.</title>
        <authorList>
            <person name="Maeda T."/>
            <person name="Kobayashi Y."/>
            <person name="Nakagawa T."/>
            <person name="Ezawa T."/>
            <person name="Yamaguchi K."/>
            <person name="Bino T."/>
            <person name="Nishimoto Y."/>
            <person name="Shigenobu S."/>
            <person name="Kawaguchi M."/>
        </authorList>
    </citation>
    <scope>NUCLEOTIDE SEQUENCE</scope>
    <source>
        <strain evidence="1">HR1</strain>
    </source>
</reference>
<protein>
    <submittedName>
        <fullName evidence="1">Uncharacterized protein</fullName>
    </submittedName>
</protein>
<gene>
    <name evidence="1" type="ORF">RCL2_002293700</name>
</gene>
<accession>A0A8H3M077</accession>
<evidence type="ECO:0000313" key="2">
    <source>
        <dbReference type="Proteomes" id="UP000615446"/>
    </source>
</evidence>